<dbReference type="HAMAP" id="MF_01013">
    <property type="entry name" value="HisF"/>
    <property type="match status" value="1"/>
</dbReference>
<keyword evidence="6 11" id="KW-0028">Amino-acid biosynthesis</keyword>
<dbReference type="PANTHER" id="PTHR21235:SF2">
    <property type="entry name" value="IMIDAZOLE GLYCEROL PHOSPHATE SYNTHASE HISHF"/>
    <property type="match status" value="1"/>
</dbReference>
<dbReference type="GO" id="GO:0016829">
    <property type="term" value="F:lyase activity"/>
    <property type="evidence" value="ECO:0007669"/>
    <property type="project" value="UniProtKB-KW"/>
</dbReference>
<dbReference type="PANTHER" id="PTHR21235">
    <property type="entry name" value="IMIDAZOLE GLYCEROL PHOSPHATE SYNTHASE SUBUNIT HISF/H IGP SYNTHASE SUBUNIT HISF/H"/>
    <property type="match status" value="1"/>
</dbReference>
<evidence type="ECO:0000256" key="10">
    <source>
        <dbReference type="ARBA" id="ARBA00047838"/>
    </source>
</evidence>
<feature type="active site" evidence="11">
    <location>
        <position position="131"/>
    </location>
</feature>
<evidence type="ECO:0000313" key="13">
    <source>
        <dbReference type="EMBL" id="CVK33409.1"/>
    </source>
</evidence>
<keyword evidence="5 11" id="KW-0963">Cytoplasm</keyword>
<evidence type="ECO:0000256" key="9">
    <source>
        <dbReference type="ARBA" id="ARBA00025475"/>
    </source>
</evidence>
<keyword evidence="7 11" id="KW-0368">Histidine biosynthesis</keyword>
<evidence type="ECO:0000256" key="6">
    <source>
        <dbReference type="ARBA" id="ARBA00022605"/>
    </source>
</evidence>
<sequence length="268" mass="28873">MVLTKRIIPCLDLKDGRVVKGTHFVGLRDAGDPVELARRYNEQGADEVVFLDIAASKERRGTIIDVIQRAADELFLPLTVGGGIRTIDDMQQILRAGADKVSINSSAVKDPDLISRGAERFGTQCIVVAVDVRRNYRMEPGRTPITLADGQECWYEVVTYGGSRATGLDAVAWAREVEERGAGEILLTSMETDGTKEGFDIPITAAVSGAVGIPVVASGGVGTLEHFYDGFAKGKADACLAASVFHYGEFTVRQVKEYLAGRGIPVRL</sequence>
<comment type="subcellular location">
    <subcellularLocation>
        <location evidence="1 11">Cytoplasm</location>
    </subcellularLocation>
</comment>
<dbReference type="RefSeq" id="WP_062264393.1">
    <property type="nucleotide sequence ID" value="NZ_LT158599.1"/>
</dbReference>
<evidence type="ECO:0000256" key="4">
    <source>
        <dbReference type="ARBA" id="ARBA00011152"/>
    </source>
</evidence>
<dbReference type="KEGG" id="mema:MMAB1_2196"/>
<comment type="pathway">
    <text evidence="2 11">Amino-acid biosynthesis; L-histidine biosynthesis; L-histidine from 5-phospho-alpha-D-ribose 1-diphosphate: step 5/9.</text>
</comment>
<keyword evidence="8 11" id="KW-0456">Lyase</keyword>
<dbReference type="Pfam" id="PF00977">
    <property type="entry name" value="His_biosynth"/>
    <property type="match status" value="1"/>
</dbReference>
<gene>
    <name evidence="11 13" type="primary">hisF</name>
    <name evidence="13" type="ORF">MMAB1_2196</name>
</gene>
<dbReference type="UniPathway" id="UPA00031">
    <property type="reaction ID" value="UER00010"/>
</dbReference>
<dbReference type="OrthoDB" id="6261at2157"/>
<accession>A0A0X3BNE5</accession>
<evidence type="ECO:0000256" key="8">
    <source>
        <dbReference type="ARBA" id="ARBA00023239"/>
    </source>
</evidence>
<evidence type="ECO:0000256" key="2">
    <source>
        <dbReference type="ARBA" id="ARBA00005091"/>
    </source>
</evidence>
<dbReference type="NCBIfam" id="TIGR00735">
    <property type="entry name" value="hisF"/>
    <property type="match status" value="1"/>
</dbReference>
<evidence type="ECO:0000256" key="1">
    <source>
        <dbReference type="ARBA" id="ARBA00004496"/>
    </source>
</evidence>
<comment type="similarity">
    <text evidence="3 11 12">Belongs to the HisA/HisF family.</text>
</comment>
<feature type="active site" evidence="11">
    <location>
        <position position="12"/>
    </location>
</feature>
<comment type="catalytic activity">
    <reaction evidence="10 11">
        <text>5-[(5-phospho-1-deoxy-D-ribulos-1-ylimino)methylamino]-1-(5-phospho-beta-D-ribosyl)imidazole-4-carboxamide + L-glutamine = D-erythro-1-(imidazol-4-yl)glycerol 3-phosphate + 5-amino-1-(5-phospho-beta-D-ribosyl)imidazole-4-carboxamide + L-glutamate + H(+)</text>
        <dbReference type="Rhea" id="RHEA:24793"/>
        <dbReference type="ChEBI" id="CHEBI:15378"/>
        <dbReference type="ChEBI" id="CHEBI:29985"/>
        <dbReference type="ChEBI" id="CHEBI:58278"/>
        <dbReference type="ChEBI" id="CHEBI:58359"/>
        <dbReference type="ChEBI" id="CHEBI:58475"/>
        <dbReference type="ChEBI" id="CHEBI:58525"/>
        <dbReference type="EC" id="4.3.2.10"/>
    </reaction>
</comment>
<dbReference type="InterPro" id="IPR004651">
    <property type="entry name" value="HisF"/>
</dbReference>
<evidence type="ECO:0000256" key="5">
    <source>
        <dbReference type="ARBA" id="ARBA00022490"/>
    </source>
</evidence>
<evidence type="ECO:0000256" key="7">
    <source>
        <dbReference type="ARBA" id="ARBA00023102"/>
    </source>
</evidence>
<dbReference type="InterPro" id="IPR011060">
    <property type="entry name" value="RibuloseP-bd_barrel"/>
</dbReference>
<comment type="function">
    <text evidence="9 11">IGPS catalyzes the conversion of PRFAR and glutamine to IGP, AICAR and glutamate. The HisF subunit catalyzes the cyclization activity that produces IGP and AICAR from PRFAR using the ammonia provided by the HisH subunit.</text>
</comment>
<dbReference type="GeneID" id="27137899"/>
<evidence type="ECO:0000313" key="14">
    <source>
        <dbReference type="Proteomes" id="UP000069850"/>
    </source>
</evidence>
<dbReference type="AlphaFoldDB" id="A0A0X3BNE5"/>
<protein>
    <recommendedName>
        <fullName evidence="11">Imidazole glycerol phosphate synthase subunit HisF</fullName>
        <ecNumber evidence="11">4.3.2.10</ecNumber>
    </recommendedName>
    <alternativeName>
        <fullName evidence="11">IGP synthase cyclase subunit</fullName>
    </alternativeName>
    <alternativeName>
        <fullName evidence="11">IGP synthase subunit HisF</fullName>
    </alternativeName>
    <alternativeName>
        <fullName evidence="11">ImGP synthase subunit HisF</fullName>
        <shortName evidence="11">IGPS subunit HisF</shortName>
    </alternativeName>
</protein>
<evidence type="ECO:0000256" key="3">
    <source>
        <dbReference type="ARBA" id="ARBA00009667"/>
    </source>
</evidence>
<dbReference type="GO" id="GO:0000105">
    <property type="term" value="P:L-histidine biosynthetic process"/>
    <property type="evidence" value="ECO:0007669"/>
    <property type="project" value="UniProtKB-UniRule"/>
</dbReference>
<reference evidence="13 14" key="1">
    <citation type="submission" date="2016-01" db="EMBL/GenBank/DDBJ databases">
        <authorList>
            <person name="Manzoor S."/>
        </authorList>
    </citation>
    <scope>NUCLEOTIDE SEQUENCE [LARGE SCALE GENOMIC DNA]</scope>
    <source>
        <strain evidence="13">Methanoculleus sp MAB1</strain>
    </source>
</reference>
<comment type="subunit">
    <text evidence="4 11">Heterodimer of HisH and HisF.</text>
</comment>
<dbReference type="InterPro" id="IPR050064">
    <property type="entry name" value="IGPS_HisA/HisF"/>
</dbReference>
<dbReference type="GO" id="GO:0005737">
    <property type="term" value="C:cytoplasm"/>
    <property type="evidence" value="ECO:0007669"/>
    <property type="project" value="UniProtKB-SubCell"/>
</dbReference>
<dbReference type="SUPFAM" id="SSF51366">
    <property type="entry name" value="Ribulose-phoshate binding barrel"/>
    <property type="match status" value="1"/>
</dbReference>
<evidence type="ECO:0000256" key="12">
    <source>
        <dbReference type="RuleBase" id="RU003657"/>
    </source>
</evidence>
<dbReference type="FunFam" id="3.20.20.70:FF:000006">
    <property type="entry name" value="Imidazole glycerol phosphate synthase subunit HisF"/>
    <property type="match status" value="1"/>
</dbReference>
<proteinExistence type="inferred from homology"/>
<dbReference type="InterPro" id="IPR013785">
    <property type="entry name" value="Aldolase_TIM"/>
</dbReference>
<dbReference type="InterPro" id="IPR006062">
    <property type="entry name" value="His_biosynth"/>
</dbReference>
<dbReference type="CDD" id="cd04731">
    <property type="entry name" value="HisF"/>
    <property type="match status" value="1"/>
</dbReference>
<dbReference type="EC" id="4.3.2.10" evidence="11"/>
<evidence type="ECO:0000256" key="11">
    <source>
        <dbReference type="HAMAP-Rule" id="MF_01013"/>
    </source>
</evidence>
<dbReference type="GO" id="GO:0000107">
    <property type="term" value="F:imidazoleglycerol-phosphate synthase activity"/>
    <property type="evidence" value="ECO:0007669"/>
    <property type="project" value="UniProtKB-UniRule"/>
</dbReference>
<dbReference type="EMBL" id="LT158599">
    <property type="protein sequence ID" value="CVK33409.1"/>
    <property type="molecule type" value="Genomic_DNA"/>
</dbReference>
<organism evidence="13 14">
    <name type="scientific">Methanoculleus bourgensis</name>
    <dbReference type="NCBI Taxonomy" id="83986"/>
    <lineage>
        <taxon>Archaea</taxon>
        <taxon>Methanobacteriati</taxon>
        <taxon>Methanobacteriota</taxon>
        <taxon>Stenosarchaea group</taxon>
        <taxon>Methanomicrobia</taxon>
        <taxon>Methanomicrobiales</taxon>
        <taxon>Methanomicrobiaceae</taxon>
        <taxon>Methanoculleus</taxon>
    </lineage>
</organism>
<name>A0A0X3BNE5_9EURY</name>
<dbReference type="Proteomes" id="UP000069850">
    <property type="component" value="Chromosome 1"/>
</dbReference>
<dbReference type="Gene3D" id="3.20.20.70">
    <property type="entry name" value="Aldolase class I"/>
    <property type="match status" value="1"/>
</dbReference>